<comment type="similarity">
    <text evidence="1">Belongs to the RlmJ family.</text>
</comment>
<dbReference type="Proteomes" id="UP001222087">
    <property type="component" value="Chromosome"/>
</dbReference>
<feature type="active site" description="Proton acceptor" evidence="1">
    <location>
        <position position="165"/>
    </location>
</feature>
<keyword evidence="1" id="KW-0949">S-adenosyl-L-methionine</keyword>
<comment type="catalytic activity">
    <reaction evidence="1">
        <text>adenosine(2030) in 23S rRNA + S-adenosyl-L-methionine = N(6)-methyladenosine(2030) in 23S rRNA + S-adenosyl-L-homocysteine + H(+)</text>
        <dbReference type="Rhea" id="RHEA:43736"/>
        <dbReference type="Rhea" id="RHEA-COMP:10668"/>
        <dbReference type="Rhea" id="RHEA-COMP:10669"/>
        <dbReference type="ChEBI" id="CHEBI:15378"/>
        <dbReference type="ChEBI" id="CHEBI:57856"/>
        <dbReference type="ChEBI" id="CHEBI:59789"/>
        <dbReference type="ChEBI" id="CHEBI:74411"/>
        <dbReference type="ChEBI" id="CHEBI:74449"/>
        <dbReference type="EC" id="2.1.1.266"/>
    </reaction>
</comment>
<proteinExistence type="inferred from homology"/>
<gene>
    <name evidence="1 2" type="primary">rlmJ</name>
    <name evidence="2" type="ORF">PXX05_04605</name>
</gene>
<comment type="function">
    <text evidence="1">Specifically methylates the adenine in position 2030 of 23S rRNA.</text>
</comment>
<dbReference type="Gene3D" id="3.40.50.150">
    <property type="entry name" value="Vaccinia Virus protein VP39"/>
    <property type="match status" value="1"/>
</dbReference>
<feature type="binding site" evidence="1">
    <location>
        <position position="42"/>
    </location>
    <ligand>
        <name>S-adenosyl-L-methionine</name>
        <dbReference type="ChEBI" id="CHEBI:59789"/>
    </ligand>
</feature>
<dbReference type="HAMAP" id="MF_00934">
    <property type="entry name" value="23SrRNA_methyltr_J"/>
    <property type="match status" value="1"/>
</dbReference>
<feature type="binding site" evidence="1">
    <location>
        <position position="19"/>
    </location>
    <ligand>
        <name>S-adenosyl-L-methionine</name>
        <dbReference type="ChEBI" id="CHEBI:59789"/>
    </ligand>
</feature>
<feature type="binding site" evidence="1">
    <location>
        <begin position="144"/>
        <end position="145"/>
    </location>
    <ligand>
        <name>S-adenosyl-L-methionine</name>
        <dbReference type="ChEBI" id="CHEBI:59789"/>
    </ligand>
</feature>
<evidence type="ECO:0000256" key="1">
    <source>
        <dbReference type="HAMAP-Rule" id="MF_00934"/>
    </source>
</evidence>
<protein>
    <recommendedName>
        <fullName evidence="1">Ribosomal RNA large subunit methyltransferase J</fullName>
        <ecNumber evidence="1">2.1.1.266</ecNumber>
    </recommendedName>
    <alternativeName>
        <fullName evidence="1">23S rRNA (adenine(2030)-N6)-methyltransferase</fullName>
    </alternativeName>
    <alternativeName>
        <fullName evidence="1">23S rRNA m6A2030 methyltransferase</fullName>
    </alternativeName>
</protein>
<feature type="binding site" evidence="1">
    <location>
        <position position="119"/>
    </location>
    <ligand>
        <name>S-adenosyl-L-methionine</name>
        <dbReference type="ChEBI" id="CHEBI:59789"/>
    </ligand>
</feature>
<dbReference type="Pfam" id="PF04378">
    <property type="entry name" value="RsmJ"/>
    <property type="match status" value="1"/>
</dbReference>
<feature type="binding site" evidence="1">
    <location>
        <position position="101"/>
    </location>
    <ligand>
        <name>S-adenosyl-L-methionine</name>
        <dbReference type="ChEBI" id="CHEBI:59789"/>
    </ligand>
</feature>
<dbReference type="PANTHER" id="PTHR37426:SF1">
    <property type="entry name" value="RIBOSOMAL RNA LARGE SUBUNIT METHYLTRANSFERASE J"/>
    <property type="match status" value="1"/>
</dbReference>
<feature type="site" description="Interaction with substrate rRNA" evidence="1">
    <location>
        <position position="4"/>
    </location>
</feature>
<sequence length="276" mass="31890">MLSYQHGYHAGNFADVVKHLTLSRILTYMITKEKPVFYLETHSGKGFYDLKDSQAAKTGEYLQGIHLLWQHKNQLPPLFSPYLNCINSLNKTDDLRFYPGSPLLAIELLRSQDRLYCCELHPREFSQLESLPHAGKRVFFSHTNGITTLNALLPPPERRGVIFLDPSYEVKDEYKVIPKAIKAAYQRFSTGTFCLWYPLVDKRLHQQLLRGMENIEAKNSLRVEFSLTSMNHQGMTGCGLWIINPPYVLEEEMKIILEQLRTLFNPGVSFFTIECK</sequence>
<keyword evidence="1" id="KW-0694">RNA-binding</keyword>
<dbReference type="PANTHER" id="PTHR37426">
    <property type="entry name" value="RIBOSOMAL RNA LARGE SUBUNIT METHYLTRANSFERASE J"/>
    <property type="match status" value="1"/>
</dbReference>
<keyword evidence="1" id="KW-0698">rRNA processing</keyword>
<name>A0ABY8ATS4_9GAMM</name>
<organism evidence="2 3">
    <name type="scientific">Legionella cardiaca</name>
    <dbReference type="NCBI Taxonomy" id="1071983"/>
    <lineage>
        <taxon>Bacteria</taxon>
        <taxon>Pseudomonadati</taxon>
        <taxon>Pseudomonadota</taxon>
        <taxon>Gammaproteobacteria</taxon>
        <taxon>Legionellales</taxon>
        <taxon>Legionellaceae</taxon>
        <taxon>Legionella</taxon>
    </lineage>
</organism>
<dbReference type="RefSeq" id="WP_275089889.1">
    <property type="nucleotide sequence ID" value="NZ_CP119078.1"/>
</dbReference>
<feature type="binding site" evidence="1">
    <location>
        <position position="165"/>
    </location>
    <ligand>
        <name>S-adenosyl-L-methionine</name>
        <dbReference type="ChEBI" id="CHEBI:59789"/>
    </ligand>
</feature>
<reference evidence="2 3" key="1">
    <citation type="submission" date="2023-02" db="EMBL/GenBank/DDBJ databases">
        <title>Genome Sequence of L. cardiaca H63T.</title>
        <authorList>
            <person name="Lopez A.E."/>
            <person name="Cianciotto N.P."/>
        </authorList>
    </citation>
    <scope>NUCLEOTIDE SEQUENCE [LARGE SCALE GENOMIC DNA]</scope>
    <source>
        <strain evidence="2 3">H63</strain>
    </source>
</reference>
<dbReference type="SUPFAM" id="SSF53335">
    <property type="entry name" value="S-adenosyl-L-methionine-dependent methyltransferases"/>
    <property type="match status" value="1"/>
</dbReference>
<keyword evidence="3" id="KW-1185">Reference proteome</keyword>
<comment type="subunit">
    <text evidence="1">Monomer.</text>
</comment>
<dbReference type="EMBL" id="CP119078">
    <property type="protein sequence ID" value="WED44073.1"/>
    <property type="molecule type" value="Genomic_DNA"/>
</dbReference>
<dbReference type="InterPro" id="IPR007473">
    <property type="entry name" value="RlmJ"/>
</dbReference>
<keyword evidence="1" id="KW-0808">Transferase</keyword>
<keyword evidence="1" id="KW-0489">Methyltransferase</keyword>
<evidence type="ECO:0000313" key="2">
    <source>
        <dbReference type="EMBL" id="WED44073.1"/>
    </source>
</evidence>
<evidence type="ECO:0000313" key="3">
    <source>
        <dbReference type="Proteomes" id="UP001222087"/>
    </source>
</evidence>
<dbReference type="EC" id="2.1.1.266" evidence="1"/>
<accession>A0ABY8ATS4</accession>
<dbReference type="InterPro" id="IPR029063">
    <property type="entry name" value="SAM-dependent_MTases_sf"/>
</dbReference>